<protein>
    <submittedName>
        <fullName evidence="3">Uncharacterized protein</fullName>
    </submittedName>
</protein>
<accession>A0A1A8W4N0</accession>
<reference evidence="5" key="2">
    <citation type="submission" date="2016-05" db="EMBL/GenBank/DDBJ databases">
        <authorList>
            <person name="Naeem Raeece"/>
        </authorList>
    </citation>
    <scope>NUCLEOTIDE SEQUENCE [LARGE SCALE GENOMIC DNA]</scope>
</reference>
<evidence type="ECO:0000313" key="5">
    <source>
        <dbReference type="Proteomes" id="UP000078597"/>
    </source>
</evidence>
<keyword evidence="6" id="KW-1185">Reference proteome</keyword>
<dbReference type="EMBL" id="LT594632">
    <property type="protein sequence ID" value="SCO93067.1"/>
    <property type="molecule type" value="Genomic_DNA"/>
</dbReference>
<evidence type="ECO:0000256" key="1">
    <source>
        <dbReference type="SAM" id="Coils"/>
    </source>
</evidence>
<evidence type="ECO:0000313" key="4">
    <source>
        <dbReference type="EMBL" id="SCO93067.1"/>
    </source>
</evidence>
<keyword evidence="1" id="KW-0175">Coiled coil</keyword>
<sequence length="802" mass="94389">MNVNISQLDDTVSKHESGIETKGDIIISTKKERASNTFIENNSSNEIRQNLTLRYLLFSLNSNNNKINNPVETKLHEFRKLHEQQGMQKLHELHELRYNNKCGKREKCLFLKSYNIYYDQKIYSKNIQNNNRKNGLYIIKGGQQKGMEEQQKKILQQKRNPVQQKRIELQQKRNPVQQKRIELQQKRNPVQQKRIELQHKRYQVQLKRNQAQIKNNLCVKNTYHINNSSYIKNNCINYYAHNNCTGNATCKSSFYNNTNNFYFKKYNCKKIKKDITSRNLNDGIYFNASGYKTRQLCQKMHAIKINNMNMIKGMHTMKSTSPIKKDNNISSSAFQSQTYNNASCTTTTTATIVRKKNNIFPQMIKGENRNSKQPFKVYSNLIDNLSILGRKKTCKMGASKKNSYQSNRRHINSNINIISENSNNSSNNKRYSSNSYNNNVYSINSDNNLKRKNNSKKKMYKHKHWQSGHYNGSLNKPKSVTPCCKKNFILNSSLINLKNDLNNNPLSCAKTFSINYSKGSSNKATIMYRMLHNINDTTRRSNNQIVTCTGKNERGILLNKYKKTDLSSSFLYRSFRFYYSKRKKKKNCSLCSLSPEHMKKLFSKSSYKKKIIHQPTMTNQLKNTSYYIHLLQNGEKEAQRIVDQAYKNKEILRKIMYKNVEEEIEKFKLKERLIYEQNCKKMEQEIKNSEQEMQKEIKIIISETKNIFLKIDEIVNYIINKIVNVDLTLSCNLLKHYFPMKDLLNIYLSIEKDENEKRNMTKKDTIITDDQGNSSILHYNQYKGAYTIVKFGSFWTNIRHSK</sequence>
<dbReference type="VEuPathDB" id="PlasmoDB:PmUG01_11031800"/>
<evidence type="ECO:0000256" key="2">
    <source>
        <dbReference type="SAM" id="MobiDB-lite"/>
    </source>
</evidence>
<dbReference type="GeneID" id="39869779"/>
<dbReference type="RefSeq" id="XP_028862506.1">
    <property type="nucleotide sequence ID" value="XM_029005970.1"/>
</dbReference>
<dbReference type="KEGG" id="pmal:PMUG01_11031800"/>
<dbReference type="OrthoDB" id="372962at2759"/>
<feature type="region of interest" description="Disordered" evidence="2">
    <location>
        <begin position="418"/>
        <end position="450"/>
    </location>
</feature>
<feature type="compositionally biased region" description="Low complexity" evidence="2">
    <location>
        <begin position="418"/>
        <end position="447"/>
    </location>
</feature>
<proteinExistence type="predicted"/>
<dbReference type="AlphaFoldDB" id="A0A1A8W4N0"/>
<feature type="coiled-coil region" evidence="1">
    <location>
        <begin position="672"/>
        <end position="699"/>
    </location>
</feature>
<evidence type="ECO:0000313" key="3">
    <source>
        <dbReference type="EMBL" id="SBS86948.1"/>
    </source>
</evidence>
<reference evidence="3" key="1">
    <citation type="submission" date="2016-05" db="EMBL/GenBank/DDBJ databases">
        <authorList>
            <person name="Lavstsen T."/>
            <person name="Jespersen J.S."/>
        </authorList>
    </citation>
    <scope>NUCLEOTIDE SEQUENCE [LARGE SCALE GENOMIC DNA]</scope>
</reference>
<gene>
    <name evidence="4" type="primary">PmUG01_11031800</name>
    <name evidence="3" type="ORF">PMALA_017860</name>
    <name evidence="4" type="ORF">PMUG01_11031800</name>
</gene>
<evidence type="ECO:0000313" key="6">
    <source>
        <dbReference type="Proteomes" id="UP000219813"/>
    </source>
</evidence>
<organism evidence="3 5">
    <name type="scientific">Plasmodium malariae</name>
    <dbReference type="NCBI Taxonomy" id="5858"/>
    <lineage>
        <taxon>Eukaryota</taxon>
        <taxon>Sar</taxon>
        <taxon>Alveolata</taxon>
        <taxon>Apicomplexa</taxon>
        <taxon>Aconoidasida</taxon>
        <taxon>Haemosporida</taxon>
        <taxon>Plasmodiidae</taxon>
        <taxon>Plasmodium</taxon>
        <taxon>Plasmodium (Plasmodium)</taxon>
    </lineage>
</organism>
<dbReference type="Proteomes" id="UP000219813">
    <property type="component" value="Chromosome 11"/>
</dbReference>
<dbReference type="Gene3D" id="1.20.5.2950">
    <property type="match status" value="1"/>
</dbReference>
<dbReference type="EMBL" id="FLQW01000952">
    <property type="protein sequence ID" value="SBS86948.1"/>
    <property type="molecule type" value="Genomic_DNA"/>
</dbReference>
<reference evidence="4 6" key="3">
    <citation type="submission" date="2016-06" db="EMBL/GenBank/DDBJ databases">
        <authorList>
            <consortium name="Pathogen Informatics"/>
        </authorList>
    </citation>
    <scope>NUCLEOTIDE SEQUENCE [LARGE SCALE GENOMIC DNA]</scope>
</reference>
<dbReference type="Proteomes" id="UP000078597">
    <property type="component" value="Unassembled WGS sequence"/>
</dbReference>
<dbReference type="OMA" id="ERASNTF"/>
<name>A0A1A8W4N0_PLAMA</name>